<dbReference type="Proteomes" id="UP000230137">
    <property type="component" value="Unassembled WGS sequence"/>
</dbReference>
<keyword evidence="1" id="KW-0732">Signal</keyword>
<reference evidence="3" key="1">
    <citation type="submission" date="2017-09" db="EMBL/GenBank/DDBJ databases">
        <title>Depth-based differentiation of microbial function through sediment-hosted aquifers and enrichment of novel symbionts in the deep terrestrial subsurface.</title>
        <authorList>
            <person name="Probst A.J."/>
            <person name="Ladd B."/>
            <person name="Jarett J.K."/>
            <person name="Geller-Mcgrath D.E."/>
            <person name="Sieber C.M.K."/>
            <person name="Emerson J.B."/>
            <person name="Anantharaman K."/>
            <person name="Thomas B.C."/>
            <person name="Malmstrom R."/>
            <person name="Stieglmeier M."/>
            <person name="Klingl A."/>
            <person name="Woyke T."/>
            <person name="Ryan C.M."/>
            <person name="Banfield J.F."/>
        </authorList>
    </citation>
    <scope>NUCLEOTIDE SEQUENCE [LARGE SCALE GENOMIC DNA]</scope>
</reference>
<evidence type="ECO:0000313" key="3">
    <source>
        <dbReference type="Proteomes" id="UP000230137"/>
    </source>
</evidence>
<dbReference type="EMBL" id="PFQF01000006">
    <property type="protein sequence ID" value="PJA20917.1"/>
    <property type="molecule type" value="Genomic_DNA"/>
</dbReference>
<evidence type="ECO:0000256" key="1">
    <source>
        <dbReference type="SAM" id="SignalP"/>
    </source>
</evidence>
<comment type="caution">
    <text evidence="2">The sequence shown here is derived from an EMBL/GenBank/DDBJ whole genome shotgun (WGS) entry which is preliminary data.</text>
</comment>
<name>A0A2M7W4U5_9BACT</name>
<accession>A0A2M7W4U5</accession>
<dbReference type="AlphaFoldDB" id="A0A2M7W4U5"/>
<gene>
    <name evidence="2" type="ORF">COX60_00305</name>
</gene>
<sequence length="104" mass="12035">MVKNNLKNIITMSSLFLLIFSSISFAQNWDNYEGRLHPDGKFHNLDGRLNKNGKFHNLDGQLNNKYNQRAPKNIKVKKSIDKPKVSSKVPEKNYKSLIHKLLLV</sequence>
<evidence type="ECO:0000313" key="2">
    <source>
        <dbReference type="EMBL" id="PJA20917.1"/>
    </source>
</evidence>
<organism evidence="2 3">
    <name type="scientific">Candidatus Berkelbacteria bacterium CG_4_10_14_0_2_um_filter_35_9_33_12</name>
    <dbReference type="NCBI Taxonomy" id="1974499"/>
    <lineage>
        <taxon>Bacteria</taxon>
        <taxon>Candidatus Berkelbacteria</taxon>
    </lineage>
</organism>
<feature type="chain" id="PRO_5014999540" evidence="1">
    <location>
        <begin position="27"/>
        <end position="104"/>
    </location>
</feature>
<proteinExistence type="predicted"/>
<protein>
    <submittedName>
        <fullName evidence="2">Uncharacterized protein</fullName>
    </submittedName>
</protein>
<feature type="signal peptide" evidence="1">
    <location>
        <begin position="1"/>
        <end position="26"/>
    </location>
</feature>